<gene>
    <name evidence="1" type="ORF">SAMN02910280_2772</name>
</gene>
<name>A0A1K1PHT4_RUMFL</name>
<reference evidence="1 2" key="1">
    <citation type="submission" date="2016-11" db="EMBL/GenBank/DDBJ databases">
        <authorList>
            <person name="Jaros S."/>
            <person name="Januszkiewicz K."/>
            <person name="Wedrychowicz H."/>
        </authorList>
    </citation>
    <scope>NUCLEOTIDE SEQUENCE [LARGE SCALE GENOMIC DNA]</scope>
    <source>
        <strain evidence="1 2">YL228</strain>
    </source>
</reference>
<protein>
    <submittedName>
        <fullName evidence="1">C_GCAxxG_C_C family probable redox protein</fullName>
    </submittedName>
</protein>
<dbReference type="Pfam" id="PF09719">
    <property type="entry name" value="C_GCAxxG_C_C"/>
    <property type="match status" value="1"/>
</dbReference>
<accession>A0A1K1PHT4</accession>
<evidence type="ECO:0000313" key="1">
    <source>
        <dbReference type="EMBL" id="SFW47352.1"/>
    </source>
</evidence>
<sequence length="147" mass="16076">MDNVSKAVELFGKGFKCSQAVFAAFSEEFGISEKQALQIGACFGGGMSKAEVCGACTGALMVLGMKYGQYDIDDLESRAAESEKALQLLERFKKRNGSYICREILGCDISTDEGRNFARANGLYVKYCTEMVRTAAEITAEMLEEDK</sequence>
<dbReference type="InterPro" id="IPR010181">
    <property type="entry name" value="CGCAxxGCC_motif"/>
</dbReference>
<dbReference type="Proteomes" id="UP000183461">
    <property type="component" value="Unassembled WGS sequence"/>
</dbReference>
<dbReference type="RefSeq" id="WP_072300968.1">
    <property type="nucleotide sequence ID" value="NZ_FPIP01000009.1"/>
</dbReference>
<proteinExistence type="predicted"/>
<dbReference type="AlphaFoldDB" id="A0A1K1PHT4"/>
<organism evidence="1 2">
    <name type="scientific">Ruminococcus flavefaciens</name>
    <dbReference type="NCBI Taxonomy" id="1265"/>
    <lineage>
        <taxon>Bacteria</taxon>
        <taxon>Bacillati</taxon>
        <taxon>Bacillota</taxon>
        <taxon>Clostridia</taxon>
        <taxon>Eubacteriales</taxon>
        <taxon>Oscillospiraceae</taxon>
        <taxon>Ruminococcus</taxon>
    </lineage>
</organism>
<dbReference type="EMBL" id="FPIP01000009">
    <property type="protein sequence ID" value="SFW47352.1"/>
    <property type="molecule type" value="Genomic_DNA"/>
</dbReference>
<evidence type="ECO:0000313" key="2">
    <source>
        <dbReference type="Proteomes" id="UP000183461"/>
    </source>
</evidence>
<dbReference type="NCBIfam" id="TIGR01909">
    <property type="entry name" value="C_GCAxxG_C_C"/>
    <property type="match status" value="1"/>
</dbReference>